<keyword evidence="1" id="KW-0479">Metal-binding</keyword>
<keyword evidence="1" id="KW-0862">Zinc</keyword>
<dbReference type="InterPro" id="IPR001878">
    <property type="entry name" value="Znf_CCHC"/>
</dbReference>
<dbReference type="GO" id="GO:0008270">
    <property type="term" value="F:zinc ion binding"/>
    <property type="evidence" value="ECO:0007669"/>
    <property type="project" value="UniProtKB-KW"/>
</dbReference>
<organism evidence="3">
    <name type="scientific">Tanacetum cinerariifolium</name>
    <name type="common">Dalmatian daisy</name>
    <name type="synonym">Chrysanthemum cinerariifolium</name>
    <dbReference type="NCBI Taxonomy" id="118510"/>
    <lineage>
        <taxon>Eukaryota</taxon>
        <taxon>Viridiplantae</taxon>
        <taxon>Streptophyta</taxon>
        <taxon>Embryophyta</taxon>
        <taxon>Tracheophyta</taxon>
        <taxon>Spermatophyta</taxon>
        <taxon>Magnoliopsida</taxon>
        <taxon>eudicotyledons</taxon>
        <taxon>Gunneridae</taxon>
        <taxon>Pentapetalae</taxon>
        <taxon>asterids</taxon>
        <taxon>campanulids</taxon>
        <taxon>Asterales</taxon>
        <taxon>Asteraceae</taxon>
        <taxon>Asteroideae</taxon>
        <taxon>Anthemideae</taxon>
        <taxon>Anthemidinae</taxon>
        <taxon>Tanacetum</taxon>
    </lineage>
</organism>
<keyword evidence="1" id="KW-0863">Zinc-finger</keyword>
<evidence type="ECO:0000259" key="2">
    <source>
        <dbReference type="PROSITE" id="PS50158"/>
    </source>
</evidence>
<dbReference type="GO" id="GO:0003676">
    <property type="term" value="F:nucleic acid binding"/>
    <property type="evidence" value="ECO:0007669"/>
    <property type="project" value="InterPro"/>
</dbReference>
<proteinExistence type="predicted"/>
<reference evidence="3" key="1">
    <citation type="journal article" date="2019" name="Sci. Rep.">
        <title>Draft genome of Tanacetum cinerariifolium, the natural source of mosquito coil.</title>
        <authorList>
            <person name="Yamashiro T."/>
            <person name="Shiraishi A."/>
            <person name="Satake H."/>
            <person name="Nakayama K."/>
        </authorList>
    </citation>
    <scope>NUCLEOTIDE SEQUENCE</scope>
</reference>
<dbReference type="EMBL" id="BKCJ011070075">
    <property type="protein sequence ID" value="GFC79338.1"/>
    <property type="molecule type" value="Genomic_DNA"/>
</dbReference>
<dbReference type="Pfam" id="PF00098">
    <property type="entry name" value="zf-CCHC"/>
    <property type="match status" value="1"/>
</dbReference>
<evidence type="ECO:0000256" key="1">
    <source>
        <dbReference type="PROSITE-ProRule" id="PRU00047"/>
    </source>
</evidence>
<dbReference type="PROSITE" id="PS50158">
    <property type="entry name" value="ZF_CCHC"/>
    <property type="match status" value="1"/>
</dbReference>
<evidence type="ECO:0000313" key="3">
    <source>
        <dbReference type="EMBL" id="GFC79338.1"/>
    </source>
</evidence>
<dbReference type="Gene3D" id="4.10.60.10">
    <property type="entry name" value="Zinc finger, CCHC-type"/>
    <property type="match status" value="1"/>
</dbReference>
<protein>
    <recommendedName>
        <fullName evidence="2">CCHC-type domain-containing protein</fullName>
    </recommendedName>
</protein>
<name>A0A699R1J4_TANCI</name>
<comment type="caution">
    <text evidence="3">The sequence shown here is derived from an EMBL/GenBank/DDBJ whole genome shotgun (WGS) entry which is preliminary data.</text>
</comment>
<dbReference type="InterPro" id="IPR036875">
    <property type="entry name" value="Znf_CCHC_sf"/>
</dbReference>
<accession>A0A699R1J4</accession>
<dbReference type="SUPFAM" id="SSF57756">
    <property type="entry name" value="Retrovirus zinc finger-like domains"/>
    <property type="match status" value="1"/>
</dbReference>
<feature type="domain" description="CCHC-type" evidence="2">
    <location>
        <begin position="25"/>
        <end position="40"/>
    </location>
</feature>
<sequence length="181" mass="20025">MSAGSSRPFTSGLGGASGKQRVIVCYNCKGEGHMSKQCTKPKRKRDAEWFKDKVLLVQAQPNGQVLQEEELEFLADPGTAKSSSNQNVVTTNTAYQADDLDAYDLDCDEINSAKIALMANLSHYSFDNLVEVNNHDNRTNQFPQEMKVPLTSEQSTILTQSNTKIASDSNIISYSQYMNES</sequence>
<dbReference type="AlphaFoldDB" id="A0A699R1J4"/>
<dbReference type="SMART" id="SM00343">
    <property type="entry name" value="ZnF_C2HC"/>
    <property type="match status" value="1"/>
</dbReference>
<gene>
    <name evidence="3" type="ORF">Tci_851308</name>
</gene>